<evidence type="ECO:0000313" key="9">
    <source>
        <dbReference type="EMBL" id="KAK7114910.1"/>
    </source>
</evidence>
<name>A0AAN9C5S5_9CAEN</name>
<accession>A0AAN9C5S5</accession>
<evidence type="ECO:0000256" key="3">
    <source>
        <dbReference type="ARBA" id="ARBA00022989"/>
    </source>
</evidence>
<evidence type="ECO:0000256" key="4">
    <source>
        <dbReference type="ARBA" id="ARBA00023136"/>
    </source>
</evidence>
<dbReference type="InterPro" id="IPR038050">
    <property type="entry name" value="Neuro_actylchol_rec"/>
</dbReference>
<dbReference type="Pfam" id="PF02932">
    <property type="entry name" value="Neur_chan_memb"/>
    <property type="match status" value="1"/>
</dbReference>
<dbReference type="PRINTS" id="PR00252">
    <property type="entry name" value="NRIONCHANNEL"/>
</dbReference>
<evidence type="ECO:0008006" key="11">
    <source>
        <dbReference type="Google" id="ProtNLM"/>
    </source>
</evidence>
<evidence type="ECO:0000256" key="5">
    <source>
        <dbReference type="RuleBase" id="RU000687"/>
    </source>
</evidence>
<comment type="similarity">
    <text evidence="5">Belongs to the ligand-gated ion channel (TC 1.A.9) family.</text>
</comment>
<dbReference type="SUPFAM" id="SSF90112">
    <property type="entry name" value="Neurotransmitter-gated ion-channel transmembrane pore"/>
    <property type="match status" value="1"/>
</dbReference>
<protein>
    <recommendedName>
        <fullName evidence="11">Neuronal acetylcholine receptor subunit alpha-6</fullName>
    </recommendedName>
</protein>
<keyword evidence="3 5" id="KW-1133">Transmembrane helix</keyword>
<keyword evidence="5" id="KW-0407">Ion channel</keyword>
<dbReference type="GO" id="GO:0005230">
    <property type="term" value="F:extracellular ligand-gated monoatomic ion channel activity"/>
    <property type="evidence" value="ECO:0007669"/>
    <property type="project" value="InterPro"/>
</dbReference>
<keyword evidence="2 5" id="KW-0812">Transmembrane</keyword>
<dbReference type="InterPro" id="IPR036719">
    <property type="entry name" value="Neuro-gated_channel_TM_sf"/>
</dbReference>
<feature type="compositionally biased region" description="Polar residues" evidence="6">
    <location>
        <begin position="401"/>
        <end position="427"/>
    </location>
</feature>
<dbReference type="Pfam" id="PF02931">
    <property type="entry name" value="Neur_chan_LBD"/>
    <property type="match status" value="1"/>
</dbReference>
<gene>
    <name evidence="9" type="ORF">V1264_000890</name>
</gene>
<proteinExistence type="inferred from homology"/>
<dbReference type="CDD" id="cd19051">
    <property type="entry name" value="LGIC_TM_cation"/>
    <property type="match status" value="1"/>
</dbReference>
<dbReference type="EMBL" id="JBAMIC010000001">
    <property type="protein sequence ID" value="KAK7114910.1"/>
    <property type="molecule type" value="Genomic_DNA"/>
</dbReference>
<dbReference type="InterPro" id="IPR036734">
    <property type="entry name" value="Neur_chan_lig-bd_sf"/>
</dbReference>
<dbReference type="InterPro" id="IPR006201">
    <property type="entry name" value="Neur_channel"/>
</dbReference>
<dbReference type="SUPFAM" id="SSF63712">
    <property type="entry name" value="Nicotinic receptor ligand binding domain-like"/>
    <property type="match status" value="1"/>
</dbReference>
<dbReference type="PANTHER" id="PTHR18945">
    <property type="entry name" value="NEUROTRANSMITTER GATED ION CHANNEL"/>
    <property type="match status" value="1"/>
</dbReference>
<dbReference type="GO" id="GO:0004888">
    <property type="term" value="F:transmembrane signaling receptor activity"/>
    <property type="evidence" value="ECO:0007669"/>
    <property type="project" value="InterPro"/>
</dbReference>
<feature type="transmembrane region" description="Helical" evidence="5">
    <location>
        <begin position="486"/>
        <end position="508"/>
    </location>
</feature>
<evidence type="ECO:0000259" key="7">
    <source>
        <dbReference type="Pfam" id="PF02931"/>
    </source>
</evidence>
<evidence type="ECO:0000256" key="2">
    <source>
        <dbReference type="ARBA" id="ARBA00022692"/>
    </source>
</evidence>
<dbReference type="CDD" id="cd18989">
    <property type="entry name" value="LGIC_ECD_cation"/>
    <property type="match status" value="1"/>
</dbReference>
<feature type="transmembrane region" description="Helical" evidence="5">
    <location>
        <begin position="272"/>
        <end position="298"/>
    </location>
</feature>
<feature type="domain" description="Neurotransmitter-gated ion-channel ligand-binding" evidence="7">
    <location>
        <begin position="11"/>
        <end position="209"/>
    </location>
</feature>
<organism evidence="9 10">
    <name type="scientific">Littorina saxatilis</name>
    <dbReference type="NCBI Taxonomy" id="31220"/>
    <lineage>
        <taxon>Eukaryota</taxon>
        <taxon>Metazoa</taxon>
        <taxon>Spiralia</taxon>
        <taxon>Lophotrochozoa</taxon>
        <taxon>Mollusca</taxon>
        <taxon>Gastropoda</taxon>
        <taxon>Caenogastropoda</taxon>
        <taxon>Littorinimorpha</taxon>
        <taxon>Littorinoidea</taxon>
        <taxon>Littorinidae</taxon>
        <taxon>Littorina</taxon>
    </lineage>
</organism>
<dbReference type="Gene3D" id="2.70.170.10">
    <property type="entry name" value="Neurotransmitter-gated ion-channel ligand-binding domain"/>
    <property type="match status" value="1"/>
</dbReference>
<dbReference type="Gene3D" id="1.20.58.390">
    <property type="entry name" value="Neurotransmitter-gated ion-channel transmembrane domain"/>
    <property type="match status" value="1"/>
</dbReference>
<evidence type="ECO:0000259" key="8">
    <source>
        <dbReference type="Pfam" id="PF02932"/>
    </source>
</evidence>
<keyword evidence="5" id="KW-0813">Transport</keyword>
<dbReference type="InterPro" id="IPR006202">
    <property type="entry name" value="Neur_chan_lig-bd"/>
</dbReference>
<evidence type="ECO:0000313" key="10">
    <source>
        <dbReference type="Proteomes" id="UP001374579"/>
    </source>
</evidence>
<evidence type="ECO:0000256" key="6">
    <source>
        <dbReference type="SAM" id="MobiDB-lite"/>
    </source>
</evidence>
<dbReference type="InterPro" id="IPR018000">
    <property type="entry name" value="Neurotransmitter_ion_chnl_CS"/>
</dbReference>
<feature type="region of interest" description="Disordered" evidence="6">
    <location>
        <begin position="386"/>
        <end position="428"/>
    </location>
</feature>
<dbReference type="PROSITE" id="PS00236">
    <property type="entry name" value="NEUROTR_ION_CHANNEL"/>
    <property type="match status" value="1"/>
</dbReference>
<dbReference type="AlphaFoldDB" id="A0AAN9C5S5"/>
<dbReference type="GO" id="GO:0016020">
    <property type="term" value="C:membrane"/>
    <property type="evidence" value="ECO:0007669"/>
    <property type="project" value="UniProtKB-SubCell"/>
</dbReference>
<comment type="caution">
    <text evidence="9">The sequence shown here is derived from an EMBL/GenBank/DDBJ whole genome shotgun (WGS) entry which is preliminary data.</text>
</comment>
<dbReference type="Proteomes" id="UP001374579">
    <property type="component" value="Unassembled WGS sequence"/>
</dbReference>
<keyword evidence="10" id="KW-1185">Reference proteome</keyword>
<comment type="caution">
    <text evidence="5">Lacks conserved residue(s) required for the propagation of feature annotation.</text>
</comment>
<keyword evidence="4 5" id="KW-0472">Membrane</keyword>
<feature type="domain" description="Neurotransmitter-gated ion-channel transmembrane" evidence="8">
    <location>
        <begin position="217"/>
        <end position="391"/>
    </location>
</feature>
<feature type="transmembrane region" description="Helical" evidence="5">
    <location>
        <begin position="209"/>
        <end position="233"/>
    </location>
</feature>
<evidence type="ECO:0000256" key="1">
    <source>
        <dbReference type="ARBA" id="ARBA00004141"/>
    </source>
</evidence>
<sequence length="515" mass="58489">MASNTTRFFSSHLLRDYDTLVSPKQAQAGGTTVHVRIGVKALHGVDLSRQTMTILAWFSLYWSDERLIWDAAESGFQSIHLNSRTVWIPEIVIFNTLLSLDELTDSGRDLIVKHDGNVTWWPGGVFKTFCSLDITYYPFDVHVCSLQLTTWTYNMHQINLTILPPAFENADYSESSAEWTVTAAGVTTFYSSSTPYKTLKFEFRLKRKVLFYVANVLVPIFLVSSLNCVVLRVPAGSGEKMTVCLTSFLTFLTYLKVTVDTLPRNSDVFCYFGLYLSLQLVISVFTVAMAATAVWLGWREKMYCEAKKKRTFFATKEDSGRGISGRPNVNRRFRTVTSVGENRAESADLNILRYLNRRGLSTTIKKYPSPLTSRNFLRKRSISRYRSGFSQNSKRTRDTVETPTVPTNTGTNSNSDVASREPNSVANSEYRDSNVWNYRERRFAIPGDDAEQQHAAVKRNLMATEFTEEKDKDAKVLRFSERVEKVGVCVTLTCTVVSNASFLVLLIYRQLTRDV</sequence>
<dbReference type="FunFam" id="2.70.170.10:FF:000028">
    <property type="entry name" value="AcetylCholine Receptor"/>
    <property type="match status" value="1"/>
</dbReference>
<reference evidence="9 10" key="1">
    <citation type="submission" date="2024-02" db="EMBL/GenBank/DDBJ databases">
        <title>Chromosome-scale genome assembly of the rough periwinkle Littorina saxatilis.</title>
        <authorList>
            <person name="De Jode A."/>
            <person name="Faria R."/>
            <person name="Formenti G."/>
            <person name="Sims Y."/>
            <person name="Smith T.P."/>
            <person name="Tracey A."/>
            <person name="Wood J.M.D."/>
            <person name="Zagrodzka Z.B."/>
            <person name="Johannesson K."/>
            <person name="Butlin R.K."/>
            <person name="Leder E.H."/>
        </authorList>
    </citation>
    <scope>NUCLEOTIDE SEQUENCE [LARGE SCALE GENOMIC DNA]</scope>
    <source>
        <strain evidence="9">Snail1</strain>
        <tissue evidence="9">Muscle</tissue>
    </source>
</reference>
<comment type="subcellular location">
    <subcellularLocation>
        <location evidence="1">Membrane</location>
        <topology evidence="1">Multi-pass membrane protein</topology>
    </subcellularLocation>
</comment>
<dbReference type="InterPro" id="IPR006029">
    <property type="entry name" value="Neurotrans-gated_channel_TM"/>
</dbReference>
<keyword evidence="5" id="KW-0406">Ion transport</keyword>